<sequence length="98" mass="11106">MHASDPLAGRLLHEQTIQWVLPVVQNLARFGGGRLHECAEPALVFHLQAQWQDGGEQADRLLVCDVCSVVYRQANDDVDCVRDFCEVGCQQEDRRLCR</sequence>
<gene>
    <name evidence="1" type="ORF">GALL_427070</name>
</gene>
<accession>A0A1J5PXJ6</accession>
<comment type="caution">
    <text evidence="1">The sequence shown here is derived from an EMBL/GenBank/DDBJ whole genome shotgun (WGS) entry which is preliminary data.</text>
</comment>
<protein>
    <submittedName>
        <fullName evidence="1">Uncharacterized protein</fullName>
    </submittedName>
</protein>
<dbReference type="EMBL" id="MLJW01002108">
    <property type="protein sequence ID" value="OIQ75624.1"/>
    <property type="molecule type" value="Genomic_DNA"/>
</dbReference>
<proteinExistence type="predicted"/>
<dbReference type="AlphaFoldDB" id="A0A1J5PXJ6"/>
<organism evidence="1">
    <name type="scientific">mine drainage metagenome</name>
    <dbReference type="NCBI Taxonomy" id="410659"/>
    <lineage>
        <taxon>unclassified sequences</taxon>
        <taxon>metagenomes</taxon>
        <taxon>ecological metagenomes</taxon>
    </lineage>
</organism>
<evidence type="ECO:0000313" key="1">
    <source>
        <dbReference type="EMBL" id="OIQ75624.1"/>
    </source>
</evidence>
<name>A0A1J5PXJ6_9ZZZZ</name>
<reference evidence="1" key="1">
    <citation type="submission" date="2016-10" db="EMBL/GenBank/DDBJ databases">
        <title>Sequence of Gallionella enrichment culture.</title>
        <authorList>
            <person name="Poehlein A."/>
            <person name="Muehling M."/>
            <person name="Daniel R."/>
        </authorList>
    </citation>
    <scope>NUCLEOTIDE SEQUENCE</scope>
</reference>